<evidence type="ECO:0000313" key="15">
    <source>
        <dbReference type="EMBL" id="KAG6471131.1"/>
    </source>
</evidence>
<dbReference type="GO" id="GO:0045490">
    <property type="term" value="P:pectin catabolic process"/>
    <property type="evidence" value="ECO:0007669"/>
    <property type="project" value="UniProtKB-UniRule"/>
</dbReference>
<protein>
    <recommendedName>
        <fullName evidence="4 12">Pectinesterase</fullName>
        <ecNumber evidence="4 12">3.1.1.11</ecNumber>
    </recommendedName>
</protein>
<dbReference type="Pfam" id="PF04043">
    <property type="entry name" value="PMEI"/>
    <property type="match status" value="1"/>
</dbReference>
<comment type="caution">
    <text evidence="15">The sequence shown here is derived from an EMBL/GenBank/DDBJ whole genome shotgun (WGS) entry which is preliminary data.</text>
</comment>
<evidence type="ECO:0000256" key="13">
    <source>
        <dbReference type="SAM" id="Phobius"/>
    </source>
</evidence>
<dbReference type="SUPFAM" id="SSF51126">
    <property type="entry name" value="Pectin lyase-like"/>
    <property type="match status" value="1"/>
</dbReference>
<evidence type="ECO:0000313" key="16">
    <source>
        <dbReference type="Proteomes" id="UP000734854"/>
    </source>
</evidence>
<dbReference type="PANTHER" id="PTHR31707">
    <property type="entry name" value="PECTINESTERASE"/>
    <property type="match status" value="1"/>
</dbReference>
<comment type="similarity">
    <text evidence="3">In the C-terminal section; belongs to the pectinesterase family.</text>
</comment>
<dbReference type="InterPro" id="IPR035513">
    <property type="entry name" value="Invertase/methylesterase_inhib"/>
</dbReference>
<dbReference type="PROSITE" id="PS00503">
    <property type="entry name" value="PECTINESTERASE_2"/>
    <property type="match status" value="1"/>
</dbReference>
<dbReference type="InterPro" id="IPR033131">
    <property type="entry name" value="Pectinesterase_Asp_AS"/>
</dbReference>
<keyword evidence="13" id="KW-0812">Transmembrane</keyword>
<dbReference type="FunFam" id="1.20.140.40:FF:000001">
    <property type="entry name" value="Pectinesterase"/>
    <property type="match status" value="1"/>
</dbReference>
<evidence type="ECO:0000259" key="14">
    <source>
        <dbReference type="SMART" id="SM00856"/>
    </source>
</evidence>
<evidence type="ECO:0000256" key="11">
    <source>
        <dbReference type="PROSITE-ProRule" id="PRU10040"/>
    </source>
</evidence>
<dbReference type="AlphaFoldDB" id="A0A8J5BFF3"/>
<accession>A0A8J5BFF3</accession>
<dbReference type="GO" id="GO:0004857">
    <property type="term" value="F:enzyme inhibitor activity"/>
    <property type="evidence" value="ECO:0007669"/>
    <property type="project" value="InterPro"/>
</dbReference>
<comment type="function">
    <text evidence="10">Acts in the modification of cell walls via demethylesterification of cell wall pectin.</text>
</comment>
<evidence type="ECO:0000256" key="10">
    <source>
        <dbReference type="ARBA" id="ARBA00057335"/>
    </source>
</evidence>
<gene>
    <name evidence="15" type="ORF">ZIOFF_072228</name>
</gene>
<evidence type="ECO:0000256" key="9">
    <source>
        <dbReference type="ARBA" id="ARBA00047928"/>
    </source>
</evidence>
<keyword evidence="7" id="KW-1015">Disulfide bond</keyword>
<evidence type="ECO:0000256" key="12">
    <source>
        <dbReference type="RuleBase" id="RU000589"/>
    </source>
</evidence>
<name>A0A8J5BFF3_ZINOF</name>
<organism evidence="15 16">
    <name type="scientific">Zingiber officinale</name>
    <name type="common">Ginger</name>
    <name type="synonym">Amomum zingiber</name>
    <dbReference type="NCBI Taxonomy" id="94328"/>
    <lineage>
        <taxon>Eukaryota</taxon>
        <taxon>Viridiplantae</taxon>
        <taxon>Streptophyta</taxon>
        <taxon>Embryophyta</taxon>
        <taxon>Tracheophyta</taxon>
        <taxon>Spermatophyta</taxon>
        <taxon>Magnoliopsida</taxon>
        <taxon>Liliopsida</taxon>
        <taxon>Zingiberales</taxon>
        <taxon>Zingiberaceae</taxon>
        <taxon>Zingiber</taxon>
    </lineage>
</organism>
<evidence type="ECO:0000256" key="7">
    <source>
        <dbReference type="ARBA" id="ARBA00023157"/>
    </source>
</evidence>
<dbReference type="Gene3D" id="2.160.20.10">
    <property type="entry name" value="Single-stranded right-handed beta-helix, Pectin lyase-like"/>
    <property type="match status" value="1"/>
</dbReference>
<dbReference type="GO" id="GO:0042545">
    <property type="term" value="P:cell wall modification"/>
    <property type="evidence" value="ECO:0007669"/>
    <property type="project" value="UniProtKB-UniRule"/>
</dbReference>
<dbReference type="SMART" id="SM00856">
    <property type="entry name" value="PMEI"/>
    <property type="match status" value="1"/>
</dbReference>
<comment type="pathway">
    <text evidence="1 12">Glycan metabolism; pectin degradation; 2-dehydro-3-deoxy-D-gluconate from pectin: step 1/5.</text>
</comment>
<evidence type="ECO:0000256" key="2">
    <source>
        <dbReference type="ARBA" id="ARBA00006027"/>
    </source>
</evidence>
<dbReference type="UniPathway" id="UPA00545">
    <property type="reaction ID" value="UER00823"/>
</dbReference>
<dbReference type="Proteomes" id="UP000734854">
    <property type="component" value="Unassembled WGS sequence"/>
</dbReference>
<dbReference type="SUPFAM" id="SSF101148">
    <property type="entry name" value="Plant invertase/pectin methylesterase inhibitor"/>
    <property type="match status" value="1"/>
</dbReference>
<keyword evidence="13" id="KW-0472">Membrane</keyword>
<feature type="transmembrane region" description="Helical" evidence="13">
    <location>
        <begin position="127"/>
        <end position="149"/>
    </location>
</feature>
<feature type="domain" description="Pectinesterase inhibitor" evidence="14">
    <location>
        <begin position="164"/>
        <end position="312"/>
    </location>
</feature>
<evidence type="ECO:0000256" key="5">
    <source>
        <dbReference type="ARBA" id="ARBA00022801"/>
    </source>
</evidence>
<keyword evidence="16" id="KW-1185">Reference proteome</keyword>
<evidence type="ECO:0000256" key="1">
    <source>
        <dbReference type="ARBA" id="ARBA00005184"/>
    </source>
</evidence>
<feature type="active site" evidence="11">
    <location>
        <position position="517"/>
    </location>
</feature>
<dbReference type="EC" id="3.1.1.11" evidence="4 12"/>
<dbReference type="InterPro" id="IPR011050">
    <property type="entry name" value="Pectin_lyase_fold/virulence"/>
</dbReference>
<evidence type="ECO:0000256" key="4">
    <source>
        <dbReference type="ARBA" id="ARBA00013229"/>
    </source>
</evidence>
<dbReference type="GO" id="GO:0030599">
    <property type="term" value="F:pectinesterase activity"/>
    <property type="evidence" value="ECO:0007669"/>
    <property type="project" value="UniProtKB-UniRule"/>
</dbReference>
<dbReference type="CDD" id="cd15798">
    <property type="entry name" value="PMEI-like_3"/>
    <property type="match status" value="1"/>
</dbReference>
<dbReference type="Pfam" id="PF01095">
    <property type="entry name" value="Pectinesterase"/>
    <property type="match status" value="1"/>
</dbReference>
<evidence type="ECO:0000256" key="6">
    <source>
        <dbReference type="ARBA" id="ARBA00023085"/>
    </source>
</evidence>
<keyword evidence="13" id="KW-1133">Transmembrane helix</keyword>
<keyword evidence="5 12" id="KW-0378">Hydrolase</keyword>
<dbReference type="EMBL" id="JACMSC010000021">
    <property type="protein sequence ID" value="KAG6471131.1"/>
    <property type="molecule type" value="Genomic_DNA"/>
</dbReference>
<dbReference type="FunFam" id="2.160.20.10:FF:000001">
    <property type="entry name" value="Pectinesterase"/>
    <property type="match status" value="1"/>
</dbReference>
<sequence length="680" mass="74117">MSAAFVTKPILSSLPLSPTVAIASNGQTSSPLSSHAHCLPLFLRASVPLPMSHLAAFITYRRPCRRTPHDADSLPLSPTQLPLAIAVKGAHSCCLLPFSIRQSLSRRQPLHTGNPRVEKAIKMANKAVFGAFAAVLLVAAVIGVIATVMNNTHKPLSTSENPSLSSTSVKSLCAQTDYSDVCMRTVGAVNSSASDPRALIQAAFQAALDEVNSAVHLTNNVSAGATDQFNKNAFADCKSLLEYANEELRAAMIVSDDADGVGRRADDIKAWLSAVITYQETCIDGITQPELQDSMRSGMETAAQVTSNAIAFVDALSSLFKSFDLNSLNITTSGRRLLSEEVGKYPTWLAAHDRKLLAAQSRGQLRPNVVVAQDGSGNFKSINDALRAMPKRYSGRYVIYVKAGIYKEYVMVTKDMNQVFMYGDGPRRTIVTGSKNFVDGVGTMNTATFAVVGQGFIAKSMGFSNTAGAIKHQAVALRVQADMAAFFNCRMDGYQDTLYVHALRQFYRNCIISGTVDFIFGDSAAVLQNCLIVVRRPMDNQQNTITAHGRTQAKEGTGLVIHNCRIVPDKRLFPDRFKIPSFLGRPWKAYSRTVIMESIIGDLIRPEGWMPWDGSLYLDSLYYAEYGNRGPGAGTSGRIHWRGFRVINKQTAQQFTVNNFIGGNQWVPYAGINFLGGLKY</sequence>
<dbReference type="InterPro" id="IPR000070">
    <property type="entry name" value="Pectinesterase_cat"/>
</dbReference>
<dbReference type="InterPro" id="IPR006501">
    <property type="entry name" value="Pectinesterase_inhib_dom"/>
</dbReference>
<dbReference type="InterPro" id="IPR012334">
    <property type="entry name" value="Pectin_lyas_fold"/>
</dbReference>
<keyword evidence="6 12" id="KW-0063">Aspartyl esterase</keyword>
<comment type="similarity">
    <text evidence="2">In the N-terminal section; belongs to the PMEI family.</text>
</comment>
<evidence type="ECO:0000256" key="3">
    <source>
        <dbReference type="ARBA" id="ARBA00007786"/>
    </source>
</evidence>
<evidence type="ECO:0000256" key="8">
    <source>
        <dbReference type="ARBA" id="ARBA00023180"/>
    </source>
</evidence>
<dbReference type="NCBIfam" id="TIGR01614">
    <property type="entry name" value="PME_inhib"/>
    <property type="match status" value="1"/>
</dbReference>
<proteinExistence type="inferred from homology"/>
<reference evidence="15 16" key="1">
    <citation type="submission" date="2020-08" db="EMBL/GenBank/DDBJ databases">
        <title>Plant Genome Project.</title>
        <authorList>
            <person name="Zhang R.-G."/>
        </authorList>
    </citation>
    <scope>NUCLEOTIDE SEQUENCE [LARGE SCALE GENOMIC DNA]</scope>
    <source>
        <tissue evidence="15">Rhizome</tissue>
    </source>
</reference>
<dbReference type="Gene3D" id="1.20.140.40">
    <property type="entry name" value="Invertase/pectin methylesterase inhibitor family protein"/>
    <property type="match status" value="1"/>
</dbReference>
<comment type="catalytic activity">
    <reaction evidence="9 12">
        <text>[(1-&gt;4)-alpha-D-galacturonosyl methyl ester](n) + n H2O = [(1-&gt;4)-alpha-D-galacturonosyl](n) + n methanol + n H(+)</text>
        <dbReference type="Rhea" id="RHEA:22380"/>
        <dbReference type="Rhea" id="RHEA-COMP:14570"/>
        <dbReference type="Rhea" id="RHEA-COMP:14573"/>
        <dbReference type="ChEBI" id="CHEBI:15377"/>
        <dbReference type="ChEBI" id="CHEBI:15378"/>
        <dbReference type="ChEBI" id="CHEBI:17790"/>
        <dbReference type="ChEBI" id="CHEBI:140522"/>
        <dbReference type="ChEBI" id="CHEBI:140523"/>
        <dbReference type="EC" id="3.1.1.11"/>
    </reaction>
</comment>
<keyword evidence="8" id="KW-0325">Glycoprotein</keyword>